<comment type="caution">
    <text evidence="7">The sequence shown here is derived from an EMBL/GenBank/DDBJ whole genome shotgun (WGS) entry which is preliminary data.</text>
</comment>
<feature type="transmembrane region" description="Helical" evidence="5">
    <location>
        <begin position="19"/>
        <end position="40"/>
    </location>
</feature>
<dbReference type="RefSeq" id="WP_272957299.1">
    <property type="nucleotide sequence ID" value="NZ_CAJXAW010000008.1"/>
</dbReference>
<evidence type="ECO:0000256" key="1">
    <source>
        <dbReference type="ARBA" id="ARBA00004141"/>
    </source>
</evidence>
<dbReference type="EMBL" id="DPMF01000035">
    <property type="protein sequence ID" value="HCV79773.1"/>
    <property type="molecule type" value="Genomic_DNA"/>
</dbReference>
<dbReference type="Pfam" id="PF06271">
    <property type="entry name" value="RDD"/>
    <property type="match status" value="1"/>
</dbReference>
<keyword evidence="4 5" id="KW-0472">Membrane</keyword>
<name>A0A3D5IVR4_9FLAO</name>
<proteinExistence type="predicted"/>
<reference evidence="7 8" key="1">
    <citation type="journal article" date="2018" name="Nat. Biotechnol.">
        <title>A standardized bacterial taxonomy based on genome phylogeny substantially revises the tree of life.</title>
        <authorList>
            <person name="Parks D.H."/>
            <person name="Chuvochina M."/>
            <person name="Waite D.W."/>
            <person name="Rinke C."/>
            <person name="Skarshewski A."/>
            <person name="Chaumeil P.A."/>
            <person name="Hugenholtz P."/>
        </authorList>
    </citation>
    <scope>NUCLEOTIDE SEQUENCE [LARGE SCALE GENOMIC DNA]</scope>
    <source>
        <strain evidence="7">UBA9359</strain>
    </source>
</reference>
<feature type="domain" description="RDD" evidence="6">
    <location>
        <begin position="15"/>
        <end position="139"/>
    </location>
</feature>
<evidence type="ECO:0000256" key="3">
    <source>
        <dbReference type="ARBA" id="ARBA00022989"/>
    </source>
</evidence>
<comment type="subcellular location">
    <subcellularLocation>
        <location evidence="1">Membrane</location>
        <topology evidence="1">Multi-pass membrane protein</topology>
    </subcellularLocation>
</comment>
<dbReference type="Proteomes" id="UP000264330">
    <property type="component" value="Unassembled WGS sequence"/>
</dbReference>
<keyword evidence="2 5" id="KW-0812">Transmembrane</keyword>
<evidence type="ECO:0000313" key="8">
    <source>
        <dbReference type="Proteomes" id="UP000264330"/>
    </source>
</evidence>
<evidence type="ECO:0000313" key="7">
    <source>
        <dbReference type="EMBL" id="HCV79773.1"/>
    </source>
</evidence>
<feature type="transmembrane region" description="Helical" evidence="5">
    <location>
        <begin position="60"/>
        <end position="78"/>
    </location>
</feature>
<dbReference type="PANTHER" id="PTHR38480:SF1">
    <property type="entry name" value="SLR0254 PROTEIN"/>
    <property type="match status" value="1"/>
</dbReference>
<accession>A0A3D5IVR4</accession>
<dbReference type="AlphaFoldDB" id="A0A3D5IVR4"/>
<evidence type="ECO:0000256" key="4">
    <source>
        <dbReference type="ARBA" id="ARBA00023136"/>
    </source>
</evidence>
<dbReference type="GO" id="GO:0016020">
    <property type="term" value="C:membrane"/>
    <property type="evidence" value="ECO:0007669"/>
    <property type="project" value="UniProtKB-SubCell"/>
</dbReference>
<sequence>MDNFEPQEEPKPKYIGRRFLAGCIDYTIVNTIAFMFIFTVGTPDNEGVYHLEGLPSLIPILFWLFLIVCTETWFGATVGNSMVRLKPVTLSGYATNISFTQSLQRHLLDPIDMFFFGVVGILVIQSSDKNQRLGDIWAKTTVTKY</sequence>
<evidence type="ECO:0000256" key="2">
    <source>
        <dbReference type="ARBA" id="ARBA00022692"/>
    </source>
</evidence>
<dbReference type="PANTHER" id="PTHR38480">
    <property type="entry name" value="SLR0254 PROTEIN"/>
    <property type="match status" value="1"/>
</dbReference>
<protein>
    <submittedName>
        <fullName evidence="7">RDD family protein</fullName>
    </submittedName>
</protein>
<evidence type="ECO:0000256" key="5">
    <source>
        <dbReference type="SAM" id="Phobius"/>
    </source>
</evidence>
<keyword evidence="3 5" id="KW-1133">Transmembrane helix</keyword>
<gene>
    <name evidence="7" type="ORF">DGQ38_01840</name>
</gene>
<dbReference type="InterPro" id="IPR010432">
    <property type="entry name" value="RDD"/>
</dbReference>
<organism evidence="7 8">
    <name type="scientific">Zunongwangia profunda</name>
    <dbReference type="NCBI Taxonomy" id="398743"/>
    <lineage>
        <taxon>Bacteria</taxon>
        <taxon>Pseudomonadati</taxon>
        <taxon>Bacteroidota</taxon>
        <taxon>Flavobacteriia</taxon>
        <taxon>Flavobacteriales</taxon>
        <taxon>Flavobacteriaceae</taxon>
        <taxon>Zunongwangia</taxon>
    </lineage>
</organism>
<evidence type="ECO:0000259" key="6">
    <source>
        <dbReference type="Pfam" id="PF06271"/>
    </source>
</evidence>